<feature type="signal peptide" evidence="1">
    <location>
        <begin position="1"/>
        <end position="20"/>
    </location>
</feature>
<reference evidence="2" key="1">
    <citation type="submission" date="2021-05" db="EMBL/GenBank/DDBJ databases">
        <authorList>
            <person name="Alioto T."/>
            <person name="Alioto T."/>
            <person name="Gomez Garrido J."/>
        </authorList>
    </citation>
    <scope>NUCLEOTIDE SEQUENCE</scope>
</reference>
<proteinExistence type="predicted"/>
<name>A0A8D8YTQ0_9HEMI</name>
<dbReference type="AlphaFoldDB" id="A0A8D8YTQ0"/>
<organism evidence="2">
    <name type="scientific">Cacopsylla melanoneura</name>
    <dbReference type="NCBI Taxonomy" id="428564"/>
    <lineage>
        <taxon>Eukaryota</taxon>
        <taxon>Metazoa</taxon>
        <taxon>Ecdysozoa</taxon>
        <taxon>Arthropoda</taxon>
        <taxon>Hexapoda</taxon>
        <taxon>Insecta</taxon>
        <taxon>Pterygota</taxon>
        <taxon>Neoptera</taxon>
        <taxon>Paraneoptera</taxon>
        <taxon>Hemiptera</taxon>
        <taxon>Sternorrhyncha</taxon>
        <taxon>Psylloidea</taxon>
        <taxon>Psyllidae</taxon>
        <taxon>Psyllinae</taxon>
        <taxon>Cacopsylla</taxon>
    </lineage>
</organism>
<sequence>MSPSFPLSFLFSSFFSSISSSELQCLLKKSETSLGLYGYLRLKKFKRRHFFLNEILCGSRTRCKKSYCGSETLDIILKSRKDYKDRKPTTKYKLYRSIYKTK</sequence>
<evidence type="ECO:0000256" key="1">
    <source>
        <dbReference type="SAM" id="SignalP"/>
    </source>
</evidence>
<keyword evidence="1" id="KW-0732">Signal</keyword>
<protein>
    <recommendedName>
        <fullName evidence="3">Secreted protein</fullName>
    </recommendedName>
</protein>
<accession>A0A8D8YTQ0</accession>
<evidence type="ECO:0000313" key="2">
    <source>
        <dbReference type="EMBL" id="CAG6734793.1"/>
    </source>
</evidence>
<feature type="chain" id="PRO_5034801858" description="Secreted protein" evidence="1">
    <location>
        <begin position="21"/>
        <end position="102"/>
    </location>
</feature>
<evidence type="ECO:0008006" key="3">
    <source>
        <dbReference type="Google" id="ProtNLM"/>
    </source>
</evidence>
<dbReference type="EMBL" id="HBUF01393771">
    <property type="protein sequence ID" value="CAG6734793.1"/>
    <property type="molecule type" value="Transcribed_RNA"/>
</dbReference>